<proteinExistence type="inferred from homology"/>
<dbReference type="EMBL" id="JACXWY010000015">
    <property type="protein sequence ID" value="MBD3848086.1"/>
    <property type="molecule type" value="Genomic_DNA"/>
</dbReference>
<evidence type="ECO:0000256" key="5">
    <source>
        <dbReference type="ARBA" id="ARBA00024500"/>
    </source>
</evidence>
<evidence type="ECO:0000256" key="2">
    <source>
        <dbReference type="ARBA" id="ARBA00022679"/>
    </source>
</evidence>
<dbReference type="AlphaFoldDB" id="A0A927EEY0"/>
<dbReference type="PANTHER" id="PTHR34383:SF1">
    <property type="entry name" value="ADP-POLYPHOSPHATE PHOSPHOTRANSFERASE"/>
    <property type="match status" value="1"/>
</dbReference>
<dbReference type="GO" id="GO:0008976">
    <property type="term" value="F:polyphosphate kinase activity"/>
    <property type="evidence" value="ECO:0007669"/>
    <property type="project" value="UniProtKB-UniRule"/>
</dbReference>
<dbReference type="InterPro" id="IPR027417">
    <property type="entry name" value="P-loop_NTPase"/>
</dbReference>
<comment type="function">
    <text evidence="6">Uses inorganic polyphosphate (polyP) as a donor to convert GDP to GTP or ADP to ATP.</text>
</comment>
<dbReference type="Gene3D" id="3.40.50.300">
    <property type="entry name" value="P-loop containing nucleotide triphosphate hydrolases"/>
    <property type="match status" value="1"/>
</dbReference>
<evidence type="ECO:0000256" key="1">
    <source>
        <dbReference type="ARBA" id="ARBA00009924"/>
    </source>
</evidence>
<evidence type="ECO:0000313" key="10">
    <source>
        <dbReference type="Proteomes" id="UP000619295"/>
    </source>
</evidence>
<dbReference type="SUPFAM" id="SSF52540">
    <property type="entry name" value="P-loop containing nucleoside triphosphate hydrolases"/>
    <property type="match status" value="1"/>
</dbReference>
<dbReference type="Proteomes" id="UP000619295">
    <property type="component" value="Unassembled WGS sequence"/>
</dbReference>
<dbReference type="InterPro" id="IPR022488">
    <property type="entry name" value="PPK2-related"/>
</dbReference>
<comment type="caution">
    <text evidence="9">The sequence shown here is derived from an EMBL/GenBank/DDBJ whole genome shotgun (WGS) entry which is preliminary data.</text>
</comment>
<reference evidence="9" key="1">
    <citation type="submission" date="2020-09" db="EMBL/GenBank/DDBJ databases">
        <title>Bosea spartocytisi sp. nov. a root nodule endophyte of Spartocytisus supranubius in the high mountain ecosystem fo the Teide National Park (Canary Islands, Spain).</title>
        <authorList>
            <person name="Pulido-Suarez L."/>
            <person name="Peix A."/>
            <person name="Igual J.M."/>
            <person name="Socas-Perez N."/>
            <person name="Velazquez E."/>
            <person name="Flores-Felix J.D."/>
            <person name="Leon-Barrios M."/>
        </authorList>
    </citation>
    <scope>NUCLEOTIDE SEQUENCE</scope>
    <source>
        <strain evidence="9">SSUT16</strain>
    </source>
</reference>
<comment type="subunit">
    <text evidence="6">Homotetramer.</text>
</comment>
<evidence type="ECO:0000256" key="3">
    <source>
        <dbReference type="ARBA" id="ARBA00022777"/>
    </source>
</evidence>
<dbReference type="EC" id="2.7.4.-" evidence="6"/>
<sequence length="329" mass="37615">MAKKFSGAEIENLIQLPATQSTPKEKRPPKPDKSKSTGKARKPGKAKGFDIEADTLPEAIVDAAYHSGDYPYGKRMKRKRYNRELEPLQIELQKLTRWAQKHGERIVVVFEGRDGAGKGGTIARFTQHLNPRQARIVALPKPSDTEKGQWYFQRYAAEMPTAGEIVFFDRSWYNRAGVERVMGFCTPEQTESFLREAPVFEGMLTRGGIRIVKLFLTIGREMQMMRLHARWHDPLKRWKLSPIDFEAIPRFDDYSRAFDEMLGRTSTKDAPWVVVRSNDKLRARLNAIRHVLRAIPYKDKDEAAIGPLDDKVVVSVERYLAKGGEPETA</sequence>
<keyword evidence="3 6" id="KW-0418">Kinase</keyword>
<dbReference type="InterPro" id="IPR022486">
    <property type="entry name" value="PPK2_PA0141"/>
</dbReference>
<dbReference type="Pfam" id="PF03976">
    <property type="entry name" value="PPK2"/>
    <property type="match status" value="1"/>
</dbReference>
<dbReference type="RefSeq" id="WP_191125267.1">
    <property type="nucleotide sequence ID" value="NZ_JACXWY010000015.1"/>
</dbReference>
<gene>
    <name evidence="9" type="primary">ppk2</name>
    <name evidence="9" type="ORF">IED13_20490</name>
</gene>
<feature type="compositionally biased region" description="Basic residues" evidence="7">
    <location>
        <begin position="36"/>
        <end position="45"/>
    </location>
</feature>
<organism evidence="9 10">
    <name type="scientific">Bosea spartocytisi</name>
    <dbReference type="NCBI Taxonomy" id="2773451"/>
    <lineage>
        <taxon>Bacteria</taxon>
        <taxon>Pseudomonadati</taxon>
        <taxon>Pseudomonadota</taxon>
        <taxon>Alphaproteobacteria</taxon>
        <taxon>Hyphomicrobiales</taxon>
        <taxon>Boseaceae</taxon>
        <taxon>Bosea</taxon>
    </lineage>
</organism>
<feature type="domain" description="Polyphosphate kinase-2-related" evidence="8">
    <location>
        <begin position="76"/>
        <end position="302"/>
    </location>
</feature>
<dbReference type="PANTHER" id="PTHR34383">
    <property type="entry name" value="POLYPHOSPHATE:AMP PHOSPHOTRANSFERASE-RELATED"/>
    <property type="match status" value="1"/>
</dbReference>
<accession>A0A927EEY0</accession>
<dbReference type="NCBIfam" id="TIGR03707">
    <property type="entry name" value="PPK2_P_aer"/>
    <property type="match status" value="1"/>
</dbReference>
<evidence type="ECO:0000259" key="8">
    <source>
        <dbReference type="Pfam" id="PF03976"/>
    </source>
</evidence>
<evidence type="ECO:0000256" key="4">
    <source>
        <dbReference type="ARBA" id="ARBA00023310"/>
    </source>
</evidence>
<evidence type="ECO:0000256" key="7">
    <source>
        <dbReference type="SAM" id="MobiDB-lite"/>
    </source>
</evidence>
<feature type="region of interest" description="Disordered" evidence="7">
    <location>
        <begin position="1"/>
        <end position="49"/>
    </location>
</feature>
<evidence type="ECO:0000313" key="9">
    <source>
        <dbReference type="EMBL" id="MBD3848086.1"/>
    </source>
</evidence>
<keyword evidence="10" id="KW-1185">Reference proteome</keyword>
<comment type="catalytic activity">
    <reaction evidence="5">
        <text>[phosphate](n) + ATP = [phosphate](n+1) + ADP</text>
        <dbReference type="Rhea" id="RHEA:19573"/>
        <dbReference type="Rhea" id="RHEA-COMP:9859"/>
        <dbReference type="Rhea" id="RHEA-COMP:14280"/>
        <dbReference type="ChEBI" id="CHEBI:16838"/>
        <dbReference type="ChEBI" id="CHEBI:30616"/>
        <dbReference type="ChEBI" id="CHEBI:456216"/>
    </reaction>
    <physiologicalReaction direction="right-to-left" evidence="5">
        <dbReference type="Rhea" id="RHEA:19575"/>
    </physiologicalReaction>
</comment>
<comment type="similarity">
    <text evidence="1 6">Belongs to the polyphosphate kinase 2 (PPK2) family. Class I subfamily.</text>
</comment>
<protein>
    <recommendedName>
        <fullName evidence="6">ADP/GDP-polyphosphate phosphotransferase</fullName>
        <ecNumber evidence="6">2.7.4.-</ecNumber>
    </recommendedName>
    <alternativeName>
        <fullName evidence="6">Polyphosphate kinase PPK2</fullName>
    </alternativeName>
</protein>
<feature type="compositionally biased region" description="Basic and acidic residues" evidence="7">
    <location>
        <begin position="23"/>
        <end position="35"/>
    </location>
</feature>
<keyword evidence="4" id="KW-0066">ATP synthesis</keyword>
<name>A0A927EEY0_9HYPH</name>
<dbReference type="GO" id="GO:0006754">
    <property type="term" value="P:ATP biosynthetic process"/>
    <property type="evidence" value="ECO:0007669"/>
    <property type="project" value="UniProtKB-KW"/>
</dbReference>
<evidence type="ECO:0000256" key="6">
    <source>
        <dbReference type="RuleBase" id="RU369062"/>
    </source>
</evidence>
<keyword evidence="2 6" id="KW-0808">Transferase</keyword>